<feature type="transmembrane region" description="Helical" evidence="6">
    <location>
        <begin position="85"/>
        <end position="104"/>
    </location>
</feature>
<keyword evidence="2" id="KW-1003">Cell membrane</keyword>
<comment type="subcellular location">
    <subcellularLocation>
        <location evidence="1">Cell membrane</location>
        <topology evidence="1">Multi-pass membrane protein</topology>
    </subcellularLocation>
</comment>
<dbReference type="InterPro" id="IPR050367">
    <property type="entry name" value="APC_superfamily"/>
</dbReference>
<dbReference type="PANTHER" id="PTHR42770">
    <property type="entry name" value="AMINO ACID TRANSPORTER-RELATED"/>
    <property type="match status" value="1"/>
</dbReference>
<dbReference type="GO" id="GO:0005886">
    <property type="term" value="C:plasma membrane"/>
    <property type="evidence" value="ECO:0007669"/>
    <property type="project" value="UniProtKB-SubCell"/>
</dbReference>
<evidence type="ECO:0000256" key="3">
    <source>
        <dbReference type="ARBA" id="ARBA00022692"/>
    </source>
</evidence>
<dbReference type="GO" id="GO:0022857">
    <property type="term" value="F:transmembrane transporter activity"/>
    <property type="evidence" value="ECO:0007669"/>
    <property type="project" value="InterPro"/>
</dbReference>
<evidence type="ECO:0000256" key="5">
    <source>
        <dbReference type="ARBA" id="ARBA00023136"/>
    </source>
</evidence>
<feature type="transmembrane region" description="Helical" evidence="6">
    <location>
        <begin position="382"/>
        <end position="404"/>
    </location>
</feature>
<dbReference type="eggNOG" id="COG0531">
    <property type="taxonomic scope" value="Bacteria"/>
</dbReference>
<dbReference type="Pfam" id="PF13520">
    <property type="entry name" value="AA_permease_2"/>
    <property type="match status" value="1"/>
</dbReference>
<evidence type="ECO:0000256" key="6">
    <source>
        <dbReference type="SAM" id="Phobius"/>
    </source>
</evidence>
<evidence type="ECO:0000256" key="4">
    <source>
        <dbReference type="ARBA" id="ARBA00022989"/>
    </source>
</evidence>
<dbReference type="OrthoDB" id="3181223at2"/>
<keyword evidence="8" id="KW-1185">Reference proteome</keyword>
<dbReference type="AlphaFoldDB" id="I7L5Z9"/>
<dbReference type="STRING" id="1423758.FC41_GL001154"/>
<feature type="transmembrane region" description="Helical" evidence="6">
    <location>
        <begin position="156"/>
        <end position="174"/>
    </location>
</feature>
<dbReference type="InterPro" id="IPR002293">
    <property type="entry name" value="AA/rel_permease1"/>
</dbReference>
<feature type="transmembrane region" description="Helical" evidence="6">
    <location>
        <begin position="124"/>
        <end position="144"/>
    </location>
</feature>
<proteinExistence type="predicted"/>
<feature type="transmembrane region" description="Helical" evidence="6">
    <location>
        <begin position="325"/>
        <end position="343"/>
    </location>
</feature>
<dbReference type="EMBL" id="CAKE01000008">
    <property type="protein sequence ID" value="CCI81722.1"/>
    <property type="molecule type" value="Genomic_DNA"/>
</dbReference>
<organism evidence="7 8">
    <name type="scientific">Lactobacillus hominis DSM 23910 = CRBIP 24.179</name>
    <dbReference type="NCBI Taxonomy" id="1423758"/>
    <lineage>
        <taxon>Bacteria</taxon>
        <taxon>Bacillati</taxon>
        <taxon>Bacillota</taxon>
        <taxon>Bacilli</taxon>
        <taxon>Lactobacillales</taxon>
        <taxon>Lactobacillaceae</taxon>
        <taxon>Lactobacillus</taxon>
    </lineage>
</organism>
<reference evidence="7 8" key="1">
    <citation type="submission" date="2012-06" db="EMBL/GenBank/DDBJ databases">
        <title>Draft Genome Sequence of Lactobacillus hominis Strain CRBIP 24.179T, isolated from human intestine.</title>
        <authorList>
            <person name="Cousin S."/>
            <person name="Ma L."/>
            <person name="Bizet C."/>
            <person name="Loux V."/>
            <person name="Bouchier C."/>
            <person name="Clermont D."/>
            <person name="Creno S."/>
        </authorList>
    </citation>
    <scope>NUCLEOTIDE SEQUENCE [LARGE SCALE GENOMIC DNA]</scope>
    <source>
        <strain evidence="8">CRBIP 24.179T</strain>
    </source>
</reference>
<evidence type="ECO:0000256" key="1">
    <source>
        <dbReference type="ARBA" id="ARBA00004651"/>
    </source>
</evidence>
<feature type="transmembrane region" description="Helical" evidence="6">
    <location>
        <begin position="41"/>
        <end position="64"/>
    </location>
</feature>
<dbReference type="Proteomes" id="UP000009320">
    <property type="component" value="Unassembled WGS sequence"/>
</dbReference>
<dbReference type="GeneID" id="82846962"/>
<sequence length="460" mass="50033">MGKTTSPKKLTFMSIYFLGINGIIGSGAFLLPQAMYKDMNLLSVVVLLSAALTVSLIALCYADLASRFTGSGAAWLYSYNAFGRFAGYELGVFTWFLGCCTYAAEIVAFLTTLKSFVPAYKQTSIYFATGIGLIILFSIINFFGRSLVKLIDNTSSFAKLATIIIFIVVGMFFMHKANFQPVMPAAAAKGVGPFFHHFGAAFSVVFYLFSGFSFIPIAASQMKNPAKNIPRALIAVMVSVSILYTLMLLIAIGILGEKMSLYTIPVANAFKAAVGEWGYILIIVGVLLSIFGVAFTCSFNTPALIASLSLEHQLLPAWVGKKNKFDAPWVGILLTAAVTLLLITQSYLFLVGCIVLASFVQYVPSIFAVIKFKHTNEYPNHGFKLPGGDTIPVLALLVACYLIFNFTWETILLAIVVAAATAVLYFFIGKKRLAKMGGIPTSVREQRNHQKINTSTSNKN</sequence>
<feature type="transmembrane region" description="Helical" evidence="6">
    <location>
        <begin position="410"/>
        <end position="428"/>
    </location>
</feature>
<dbReference type="RefSeq" id="WP_008470589.1">
    <property type="nucleotide sequence ID" value="NZ_AYZP01000022.1"/>
</dbReference>
<keyword evidence="5 6" id="KW-0472">Membrane</keyword>
<feature type="transmembrane region" description="Helical" evidence="6">
    <location>
        <begin position="277"/>
        <end position="305"/>
    </location>
</feature>
<feature type="transmembrane region" description="Helical" evidence="6">
    <location>
        <begin position="12"/>
        <end position="35"/>
    </location>
</feature>
<feature type="transmembrane region" description="Helical" evidence="6">
    <location>
        <begin position="232"/>
        <end position="255"/>
    </location>
</feature>
<protein>
    <submittedName>
        <fullName evidence="7">Amino acid permease</fullName>
    </submittedName>
</protein>
<feature type="transmembrane region" description="Helical" evidence="6">
    <location>
        <begin position="349"/>
        <end position="370"/>
    </location>
</feature>
<evidence type="ECO:0000313" key="7">
    <source>
        <dbReference type="EMBL" id="CCI81722.1"/>
    </source>
</evidence>
<gene>
    <name evidence="7" type="ORF">BN55_00005</name>
</gene>
<evidence type="ECO:0000256" key="2">
    <source>
        <dbReference type="ARBA" id="ARBA00022475"/>
    </source>
</evidence>
<feature type="transmembrane region" description="Helical" evidence="6">
    <location>
        <begin position="194"/>
        <end position="220"/>
    </location>
</feature>
<keyword evidence="4 6" id="KW-1133">Transmembrane helix</keyword>
<accession>I7L5Z9</accession>
<dbReference type="PIRSF" id="PIRSF006060">
    <property type="entry name" value="AA_transporter"/>
    <property type="match status" value="1"/>
</dbReference>
<dbReference type="Gene3D" id="1.20.1740.10">
    <property type="entry name" value="Amino acid/polyamine transporter I"/>
    <property type="match status" value="1"/>
</dbReference>
<name>I7L5Z9_9LACO</name>
<dbReference type="PANTHER" id="PTHR42770:SF18">
    <property type="entry name" value="ARGININE_AGMATINE ANTIPORTER"/>
    <property type="match status" value="1"/>
</dbReference>
<keyword evidence="3 6" id="KW-0812">Transmembrane</keyword>
<comment type="caution">
    <text evidence="7">The sequence shown here is derived from an EMBL/GenBank/DDBJ whole genome shotgun (WGS) entry which is preliminary data.</text>
</comment>
<evidence type="ECO:0000313" key="8">
    <source>
        <dbReference type="Proteomes" id="UP000009320"/>
    </source>
</evidence>